<sequence>MTTAYVVYEDALFVVDADRESMVRERPFDSRTECVAVTGGAVLVGTFEDGLQRSTDGGESWARADGIEQDAVTSIAVAPDDPETVYAGTEPSRVYRSTDAGETFEPLDGLTTLPSSDEWSFPPRPDTHHVRWIEPDPGDPDLLHVAVEAGALVRARLGADGVEWTDRVPGARLDTHTITTHPDRPGHAWVAAGDGYAETTDAGESWQHPQAGLDHTYCWSVAVGLEKASSGRPTPRVLLSAATSAREAHRVGESYLYRREGDTWERLDDRGIPTGEGCTGRCSNAVPTRPRCGPRTTTGCIGLTTAATLGPKSPLPGRSPSASRRVVGSRSSTDRGEHLRPGVQVPERDQRRRCTNRSCGSNTAGVPTHRPANCSASAVSP</sequence>
<dbReference type="Gene3D" id="2.130.10.10">
    <property type="entry name" value="YVTN repeat-like/Quinoprotein amine dehydrogenase"/>
    <property type="match status" value="1"/>
</dbReference>
<accession>A0A0P7FTX9</accession>
<dbReference type="InterPro" id="IPR052025">
    <property type="entry name" value="Xyloglucanase_GH74"/>
</dbReference>
<feature type="compositionally biased region" description="Basic and acidic residues" evidence="1">
    <location>
        <begin position="332"/>
        <end position="352"/>
    </location>
</feature>
<organism evidence="2 3">
    <name type="scientific">Halolamina pelagica</name>
    <dbReference type="NCBI Taxonomy" id="699431"/>
    <lineage>
        <taxon>Archaea</taxon>
        <taxon>Methanobacteriati</taxon>
        <taxon>Methanobacteriota</taxon>
        <taxon>Stenosarchaea group</taxon>
        <taxon>Halobacteria</taxon>
        <taxon>Halobacteriales</taxon>
        <taxon>Haloferacaceae</taxon>
    </lineage>
</organism>
<dbReference type="EMBL" id="LGUC01000001">
    <property type="protein sequence ID" value="KPN30261.1"/>
    <property type="molecule type" value="Genomic_DNA"/>
</dbReference>
<dbReference type="SUPFAM" id="SSF110296">
    <property type="entry name" value="Oligoxyloglucan reducing end-specific cellobiohydrolase"/>
    <property type="match status" value="1"/>
</dbReference>
<dbReference type="Proteomes" id="UP000050535">
    <property type="component" value="Unassembled WGS sequence"/>
</dbReference>
<evidence type="ECO:0000313" key="3">
    <source>
        <dbReference type="Proteomes" id="UP000050535"/>
    </source>
</evidence>
<dbReference type="STRING" id="699431.SY89_00987"/>
<dbReference type="AlphaFoldDB" id="A0A0P7FTX9"/>
<feature type="region of interest" description="Disordered" evidence="1">
    <location>
        <begin position="308"/>
        <end position="381"/>
    </location>
</feature>
<name>A0A0P7FTX9_9EURY</name>
<gene>
    <name evidence="2" type="ORF">SY89_00987</name>
</gene>
<feature type="compositionally biased region" description="Polar residues" evidence="1">
    <location>
        <begin position="356"/>
        <end position="365"/>
    </location>
</feature>
<evidence type="ECO:0000256" key="1">
    <source>
        <dbReference type="SAM" id="MobiDB-lite"/>
    </source>
</evidence>
<protein>
    <submittedName>
        <fullName evidence="2">Putative plant photosystem II stability/assembly factor</fullName>
    </submittedName>
</protein>
<dbReference type="PANTHER" id="PTHR43739:SF5">
    <property type="entry name" value="EXO-ALPHA-SIALIDASE"/>
    <property type="match status" value="1"/>
</dbReference>
<proteinExistence type="predicted"/>
<dbReference type="PATRIC" id="fig|699431.3.peg.1015"/>
<dbReference type="PANTHER" id="PTHR43739">
    <property type="entry name" value="XYLOGLUCANASE (EUROFUNG)"/>
    <property type="match status" value="1"/>
</dbReference>
<feature type="compositionally biased region" description="Low complexity" evidence="1">
    <location>
        <begin position="316"/>
        <end position="331"/>
    </location>
</feature>
<dbReference type="InterPro" id="IPR015943">
    <property type="entry name" value="WD40/YVTN_repeat-like_dom_sf"/>
</dbReference>
<reference evidence="3" key="1">
    <citation type="submission" date="2013-11" db="EMBL/GenBank/DDBJ databases">
        <authorList>
            <person name="Hoang H.T."/>
            <person name="Killian M.L."/>
            <person name="Madson D.M."/>
            <person name="Arruda P.H.E."/>
            <person name="Sun D."/>
            <person name="Schwartz K.J."/>
            <person name="Yoon K."/>
        </authorList>
    </citation>
    <scope>NUCLEOTIDE SEQUENCE [LARGE SCALE GENOMIC DNA]</scope>
    <source>
        <strain evidence="3">CDK2</strain>
    </source>
</reference>
<keyword evidence="3" id="KW-1185">Reference proteome</keyword>
<dbReference type="GO" id="GO:0010411">
    <property type="term" value="P:xyloglucan metabolic process"/>
    <property type="evidence" value="ECO:0007669"/>
    <property type="project" value="TreeGrafter"/>
</dbReference>
<evidence type="ECO:0000313" key="2">
    <source>
        <dbReference type="EMBL" id="KPN30261.1"/>
    </source>
</evidence>
<comment type="caution">
    <text evidence="2">The sequence shown here is derived from an EMBL/GenBank/DDBJ whole genome shotgun (WGS) entry which is preliminary data.</text>
</comment>